<organism evidence="3">
    <name type="scientific">Triatoma infestans</name>
    <name type="common">Assassin bug</name>
    <dbReference type="NCBI Taxonomy" id="30076"/>
    <lineage>
        <taxon>Eukaryota</taxon>
        <taxon>Metazoa</taxon>
        <taxon>Ecdysozoa</taxon>
        <taxon>Arthropoda</taxon>
        <taxon>Hexapoda</taxon>
        <taxon>Insecta</taxon>
        <taxon>Pterygota</taxon>
        <taxon>Neoptera</taxon>
        <taxon>Paraneoptera</taxon>
        <taxon>Hemiptera</taxon>
        <taxon>Heteroptera</taxon>
        <taxon>Panheteroptera</taxon>
        <taxon>Cimicomorpha</taxon>
        <taxon>Reduviidae</taxon>
        <taxon>Triatominae</taxon>
        <taxon>Triatoma</taxon>
    </lineage>
</organism>
<feature type="coiled-coil region" evidence="1">
    <location>
        <begin position="22"/>
        <end position="66"/>
    </location>
</feature>
<evidence type="ECO:0000313" key="3">
    <source>
        <dbReference type="EMBL" id="JAS00912.1"/>
    </source>
</evidence>
<keyword evidence="1" id="KW-0175">Coiled coil</keyword>
<reference evidence="3" key="1">
    <citation type="submission" date="2016-04" db="EMBL/GenBank/DDBJ databases">
        <authorList>
            <person name="Calderon-Fernandez G.M.Sr."/>
        </authorList>
    </citation>
    <scope>NUCLEOTIDE SEQUENCE</scope>
    <source>
        <strain evidence="3">Int1</strain>
        <tissue evidence="3">Integument</tissue>
    </source>
</reference>
<evidence type="ECO:0000256" key="1">
    <source>
        <dbReference type="SAM" id="Coils"/>
    </source>
</evidence>
<feature type="non-terminal residue" evidence="3">
    <location>
        <position position="1"/>
    </location>
</feature>
<proteinExistence type="predicted"/>
<reference evidence="3" key="2">
    <citation type="journal article" date="2017" name="J. Med. Entomol.">
        <title>Transcriptome Analysis of the Triatoma infestans (Hemiptera: Reduviidae) Integument.</title>
        <authorList>
            <person name="Calderon-Fernandez G.M."/>
            <person name="Moriconi D.E."/>
            <person name="Dulbecco A.B."/>
            <person name="Juarez M.P."/>
        </authorList>
    </citation>
    <scope>NUCLEOTIDE SEQUENCE</scope>
    <source>
        <strain evidence="3">Int1</strain>
        <tissue evidence="3">Integument</tissue>
    </source>
</reference>
<accession>A0A161N1E1</accession>
<evidence type="ECO:0000256" key="2">
    <source>
        <dbReference type="SAM" id="MobiDB-lite"/>
    </source>
</evidence>
<sequence length="521" mass="59519">IQTGPTVVPSGFPIAAPETVPLNREEELMAKLKTLENKLNTETRLLEDSRLAEDQLRIKVKELEDMLITKDNNIMEILNRDPEEDQEVFEKLSNLAKERIDMDRRIKDLELKEKLYQETLQQADAMFAQMEGSFVKQMKEKDDLISEREIRLAESESRLRQALRNSALAGKMQEKLVNLDQEVSRLKDMLMKKEQEKDKLEKEEKKLYLELQDTLDELQKLKQSIEGPLMSQIELQKKKSTNLARELSESEDRLVKEQEVHRAEIAVFELRTALAKAETEKEEIKELFEAKLEEKESQLEEAKKILPPIPPPRSLKEEFDDIIVLEGQAGEAVAQEIRTAKGEYRLVKVEEVINVSPSDETDDWSGQTVCLLPEVEWALKEPPSSPPPPPPVGEEPPEINVEHHWNDIGTDMVTTVFAVNELHFDESRFCETPVQYTLQTKCIDTSASIEEEPTLLVTNLPNACDVAQKAVTGASGRNLPKAMDNLSKAYNHSKTCKKCNETLGKFLGRYHSTTWCQVASR</sequence>
<feature type="compositionally biased region" description="Pro residues" evidence="2">
    <location>
        <begin position="383"/>
        <end position="394"/>
    </location>
</feature>
<feature type="region of interest" description="Disordered" evidence="2">
    <location>
        <begin position="379"/>
        <end position="398"/>
    </location>
</feature>
<name>A0A161N1E1_TRIIF</name>
<dbReference type="AlphaFoldDB" id="A0A161N1E1"/>
<protein>
    <submittedName>
        <fullName evidence="3">Myosin-10-like protein isoform x2</fullName>
    </submittedName>
</protein>
<dbReference type="EMBL" id="GEMB01002268">
    <property type="protein sequence ID" value="JAS00912.1"/>
    <property type="molecule type" value="Transcribed_RNA"/>
</dbReference>
<feature type="coiled-coil region" evidence="1">
    <location>
        <begin position="92"/>
        <end position="305"/>
    </location>
</feature>